<protein>
    <submittedName>
        <fullName evidence="2">Putative restriction endonuclease</fullName>
    </submittedName>
</protein>
<dbReference type="CDD" id="cd06260">
    <property type="entry name" value="DUF820-like"/>
    <property type="match status" value="1"/>
</dbReference>
<dbReference type="InterPro" id="IPR011335">
    <property type="entry name" value="Restrct_endonuc-II-like"/>
</dbReference>
<dbReference type="OrthoDB" id="5524117at2"/>
<dbReference type="InterPro" id="IPR008538">
    <property type="entry name" value="Uma2"/>
</dbReference>
<dbReference type="Proteomes" id="UP000198923">
    <property type="component" value="Unassembled WGS sequence"/>
</dbReference>
<evidence type="ECO:0000313" key="2">
    <source>
        <dbReference type="EMBL" id="SDG16732.1"/>
    </source>
</evidence>
<evidence type="ECO:0000259" key="1">
    <source>
        <dbReference type="Pfam" id="PF05685"/>
    </source>
</evidence>
<keyword evidence="3" id="KW-1185">Reference proteome</keyword>
<dbReference type="PANTHER" id="PTHR35400">
    <property type="entry name" value="SLR1083 PROTEIN"/>
    <property type="match status" value="1"/>
</dbReference>
<proteinExistence type="predicted"/>
<accession>A0A1G7S128</accession>
<keyword evidence="2" id="KW-0255">Endonuclease</keyword>
<dbReference type="RefSeq" id="WP_093167761.1">
    <property type="nucleotide sequence ID" value="NZ_FNCN01000002.1"/>
</dbReference>
<dbReference type="PANTHER" id="PTHR35400:SF3">
    <property type="entry name" value="SLL1072 PROTEIN"/>
    <property type="match status" value="1"/>
</dbReference>
<dbReference type="Gene3D" id="3.90.1570.10">
    <property type="entry name" value="tt1808, chain A"/>
    <property type="match status" value="1"/>
</dbReference>
<dbReference type="SUPFAM" id="SSF52980">
    <property type="entry name" value="Restriction endonuclease-like"/>
    <property type="match status" value="1"/>
</dbReference>
<dbReference type="AlphaFoldDB" id="A0A1G7S128"/>
<dbReference type="EMBL" id="FNCN01000002">
    <property type="protein sequence ID" value="SDG16732.1"/>
    <property type="molecule type" value="Genomic_DNA"/>
</dbReference>
<keyword evidence="2" id="KW-0378">Hydrolase</keyword>
<sequence>MPSPSRPPATPWRTPGVLSVDEWLALNDQAPDGSRYELIDGSLILSPPAGFVHQWIGAGLHATLRAAAPADLVVVSSVGLMLDDSPGALPDLLVLDRDAFARAHRAARGGRGADTAQVARPEWVKLAVEVVSPPHQVVDRLLKPTKYAEAGIPAFWRVETHPFRGQGGDELPVVFAYTLDGEVYRLTHRAAAGSPTEVALPFPFTLDPGSLSAT</sequence>
<evidence type="ECO:0000313" key="3">
    <source>
        <dbReference type="Proteomes" id="UP000198923"/>
    </source>
</evidence>
<dbReference type="InterPro" id="IPR012296">
    <property type="entry name" value="Nuclease_put_TT1808"/>
</dbReference>
<name>A0A1G7S128_9ACTN</name>
<dbReference type="STRING" id="504805.SAMN05421505_102127"/>
<dbReference type="Pfam" id="PF05685">
    <property type="entry name" value="Uma2"/>
    <property type="match status" value="1"/>
</dbReference>
<feature type="domain" description="Putative restriction endonuclease" evidence="1">
    <location>
        <begin position="24"/>
        <end position="186"/>
    </location>
</feature>
<reference evidence="2 3" key="1">
    <citation type="submission" date="2016-10" db="EMBL/GenBank/DDBJ databases">
        <authorList>
            <person name="de Groot N.N."/>
        </authorList>
    </citation>
    <scope>NUCLEOTIDE SEQUENCE [LARGE SCALE GENOMIC DNA]</scope>
    <source>
        <strain evidence="2 3">CPCC 201354</strain>
    </source>
</reference>
<organism evidence="2 3">
    <name type="scientific">Sinosporangium album</name>
    <dbReference type="NCBI Taxonomy" id="504805"/>
    <lineage>
        <taxon>Bacteria</taxon>
        <taxon>Bacillati</taxon>
        <taxon>Actinomycetota</taxon>
        <taxon>Actinomycetes</taxon>
        <taxon>Streptosporangiales</taxon>
        <taxon>Streptosporangiaceae</taxon>
        <taxon>Sinosporangium</taxon>
    </lineage>
</organism>
<gene>
    <name evidence="2" type="ORF">SAMN05421505_102127</name>
</gene>
<keyword evidence="2" id="KW-0540">Nuclease</keyword>
<dbReference type="GO" id="GO:0004519">
    <property type="term" value="F:endonuclease activity"/>
    <property type="evidence" value="ECO:0007669"/>
    <property type="project" value="UniProtKB-KW"/>
</dbReference>